<keyword evidence="2" id="KW-0689">Ribosomal protein</keyword>
<comment type="similarity">
    <text evidence="1">Belongs to the universal ribosomal protein uS15 family.</text>
</comment>
<sequence length="520" mass="58003">MPPRIPALSCLRASTSPSVSAQFTLPIRTFVSTSRFQAESIERQKKRLASDPYIVAQRNRKKAANLSRRAELEQARVASLGNPVRGVSTPFVESFDTGKPIAHEEGKKIPQDRTHLNYAFDPATVEQQLKRSQKLAVPLSGIAKQATPGPYPWNDGSRYDQTRAIEKSVQEIQEQNEKDHARAVEAIRRITALENGSSKDRMRVNIARCVETFGRHNTDKIFPPKAPSLNRSGVEETRAVRPETNIAAAAKRVGPDTGSSEVQIAILTAKIKTLADFLQTRGKGDKHNKRNLRLLVHRRQKLLQYLRRKERGGPRWQHCIETLGLTEATNPATYFGSSHDTTKLPDARDADEHMKESGGEGESLLAAIIVLPNSAEKKAEIAERKKARLAAGQNASADEEDELGVPVGQINSAPTTIHQQCHRTMDFAIDILPEYQGRGYGSEAINWALDLGFRRAGLHSIRLKAFGWNTGAIRLYERLGFVMEGRERDAVWYEGQWYDTVTMGMLEDEWRARQAASGGK</sequence>
<proteinExistence type="inferred from homology"/>
<dbReference type="VEuPathDB" id="FungiDB:yc1106_06257"/>
<dbReference type="SUPFAM" id="SSF47060">
    <property type="entry name" value="S15/NS1 RNA-binding domain"/>
    <property type="match status" value="1"/>
</dbReference>
<dbReference type="AlphaFoldDB" id="A0A9Q9DSS8"/>
<evidence type="ECO:0000256" key="3">
    <source>
        <dbReference type="ARBA" id="ARBA00023274"/>
    </source>
</evidence>
<dbReference type="GO" id="GO:0016747">
    <property type="term" value="F:acyltransferase activity, transferring groups other than amino-acyl groups"/>
    <property type="evidence" value="ECO:0007669"/>
    <property type="project" value="InterPro"/>
</dbReference>
<dbReference type="InterPro" id="IPR000182">
    <property type="entry name" value="GNAT_dom"/>
</dbReference>
<gene>
    <name evidence="5" type="ORF">yc1106_06257</name>
</gene>
<dbReference type="PANTHER" id="PTHR23321">
    <property type="entry name" value="RIBOSOMAL PROTEIN S15, BACTERIAL AND ORGANELLAR"/>
    <property type="match status" value="1"/>
</dbReference>
<dbReference type="OrthoDB" id="441444at2759"/>
<evidence type="ECO:0000256" key="1">
    <source>
        <dbReference type="ARBA" id="ARBA00008434"/>
    </source>
</evidence>
<dbReference type="Proteomes" id="UP001056012">
    <property type="component" value="Chromosome 4"/>
</dbReference>
<name>A0A9Q9DSS8_CURCL</name>
<dbReference type="GO" id="GO:0006412">
    <property type="term" value="P:translation"/>
    <property type="evidence" value="ECO:0007669"/>
    <property type="project" value="InterPro"/>
</dbReference>
<dbReference type="GO" id="GO:0005737">
    <property type="term" value="C:cytoplasm"/>
    <property type="evidence" value="ECO:0007669"/>
    <property type="project" value="UniProtKB-ARBA"/>
</dbReference>
<dbReference type="SMART" id="SM01387">
    <property type="entry name" value="Ribosomal_S15"/>
    <property type="match status" value="1"/>
</dbReference>
<organism evidence="5 6">
    <name type="scientific">Curvularia clavata</name>
    <dbReference type="NCBI Taxonomy" id="95742"/>
    <lineage>
        <taxon>Eukaryota</taxon>
        <taxon>Fungi</taxon>
        <taxon>Dikarya</taxon>
        <taxon>Ascomycota</taxon>
        <taxon>Pezizomycotina</taxon>
        <taxon>Dothideomycetes</taxon>
        <taxon>Pleosporomycetidae</taxon>
        <taxon>Pleosporales</taxon>
        <taxon>Pleosporineae</taxon>
        <taxon>Pleosporaceae</taxon>
        <taxon>Curvularia</taxon>
    </lineage>
</organism>
<evidence type="ECO:0000256" key="2">
    <source>
        <dbReference type="ARBA" id="ARBA00022980"/>
    </source>
</evidence>
<dbReference type="GO" id="GO:0005840">
    <property type="term" value="C:ribosome"/>
    <property type="evidence" value="ECO:0007669"/>
    <property type="project" value="UniProtKB-KW"/>
</dbReference>
<evidence type="ECO:0000313" key="5">
    <source>
        <dbReference type="EMBL" id="USP78983.1"/>
    </source>
</evidence>
<accession>A0A9Q9DSS8</accession>
<evidence type="ECO:0000313" key="6">
    <source>
        <dbReference type="Proteomes" id="UP001056012"/>
    </source>
</evidence>
<dbReference type="PROSITE" id="PS51186">
    <property type="entry name" value="GNAT"/>
    <property type="match status" value="1"/>
</dbReference>
<dbReference type="Gene3D" id="3.40.630.30">
    <property type="match status" value="1"/>
</dbReference>
<dbReference type="Pfam" id="PF00583">
    <property type="entry name" value="Acetyltransf_1"/>
    <property type="match status" value="1"/>
</dbReference>
<dbReference type="CDD" id="cd00353">
    <property type="entry name" value="Ribosomal_S15p_S13e"/>
    <property type="match status" value="1"/>
</dbReference>
<dbReference type="Pfam" id="PF00312">
    <property type="entry name" value="Ribosomal_S15"/>
    <property type="match status" value="1"/>
</dbReference>
<feature type="domain" description="N-acetyltransferase" evidence="4">
    <location>
        <begin position="345"/>
        <end position="508"/>
    </location>
</feature>
<reference evidence="5" key="1">
    <citation type="submission" date="2021-12" db="EMBL/GenBank/DDBJ databases">
        <title>Curvularia clavata genome.</title>
        <authorList>
            <person name="Cao Y."/>
        </authorList>
    </citation>
    <scope>NUCLEOTIDE SEQUENCE</scope>
    <source>
        <strain evidence="5">Yc1106</strain>
    </source>
</reference>
<keyword evidence="3" id="KW-0687">Ribonucleoprotein</keyword>
<dbReference type="CDD" id="cd04301">
    <property type="entry name" value="NAT_SF"/>
    <property type="match status" value="1"/>
</dbReference>
<dbReference type="InterPro" id="IPR009068">
    <property type="entry name" value="uS15_NS1_RNA-bd_sf"/>
</dbReference>
<dbReference type="PANTHER" id="PTHR23321:SF26">
    <property type="entry name" value="SMALL RIBOSOMAL SUBUNIT PROTEIN US15M"/>
    <property type="match status" value="1"/>
</dbReference>
<dbReference type="InterPro" id="IPR005290">
    <property type="entry name" value="Ribosomal_uS15_bac-type"/>
</dbReference>
<protein>
    <recommendedName>
        <fullName evidence="4">N-acetyltransferase domain-containing protein</fullName>
    </recommendedName>
</protein>
<dbReference type="InterPro" id="IPR000589">
    <property type="entry name" value="Ribosomal_uS15"/>
</dbReference>
<evidence type="ECO:0000259" key="4">
    <source>
        <dbReference type="PROSITE" id="PS51186"/>
    </source>
</evidence>
<dbReference type="EMBL" id="CP089277">
    <property type="protein sequence ID" value="USP78983.1"/>
    <property type="molecule type" value="Genomic_DNA"/>
</dbReference>
<dbReference type="GO" id="GO:1990904">
    <property type="term" value="C:ribonucleoprotein complex"/>
    <property type="evidence" value="ECO:0007669"/>
    <property type="project" value="UniProtKB-KW"/>
</dbReference>
<dbReference type="Gene3D" id="1.10.287.10">
    <property type="entry name" value="S15/NS1, RNA-binding"/>
    <property type="match status" value="1"/>
</dbReference>
<dbReference type="GO" id="GO:0003735">
    <property type="term" value="F:structural constituent of ribosome"/>
    <property type="evidence" value="ECO:0007669"/>
    <property type="project" value="InterPro"/>
</dbReference>
<dbReference type="SUPFAM" id="SSF55729">
    <property type="entry name" value="Acyl-CoA N-acyltransferases (Nat)"/>
    <property type="match status" value="1"/>
</dbReference>
<dbReference type="InterPro" id="IPR016181">
    <property type="entry name" value="Acyl_CoA_acyltransferase"/>
</dbReference>
<keyword evidence="6" id="KW-1185">Reference proteome</keyword>